<name>A0A9X2JFA7_9SPHI</name>
<evidence type="ECO:0000313" key="2">
    <source>
        <dbReference type="Proteomes" id="UP001155182"/>
    </source>
</evidence>
<accession>A0A9X2JFA7</accession>
<protein>
    <recommendedName>
        <fullName evidence="3">Lipoprotein</fullName>
    </recommendedName>
</protein>
<dbReference type="Proteomes" id="UP001155182">
    <property type="component" value="Unassembled WGS sequence"/>
</dbReference>
<proteinExistence type="predicted"/>
<evidence type="ECO:0000313" key="1">
    <source>
        <dbReference type="EMBL" id="MCO4294805.1"/>
    </source>
</evidence>
<dbReference type="PROSITE" id="PS51257">
    <property type="entry name" value="PROKAR_LIPOPROTEIN"/>
    <property type="match status" value="1"/>
</dbReference>
<organism evidence="1 2">
    <name type="scientific">Solitalea agri</name>
    <dbReference type="NCBI Taxonomy" id="2953739"/>
    <lineage>
        <taxon>Bacteria</taxon>
        <taxon>Pseudomonadati</taxon>
        <taxon>Bacteroidota</taxon>
        <taxon>Sphingobacteriia</taxon>
        <taxon>Sphingobacteriales</taxon>
        <taxon>Sphingobacteriaceae</taxon>
        <taxon>Solitalea</taxon>
    </lineage>
</organism>
<evidence type="ECO:0008006" key="3">
    <source>
        <dbReference type="Google" id="ProtNLM"/>
    </source>
</evidence>
<keyword evidence="2" id="KW-1185">Reference proteome</keyword>
<comment type="caution">
    <text evidence="1">The sequence shown here is derived from an EMBL/GenBank/DDBJ whole genome shotgun (WGS) entry which is preliminary data.</text>
</comment>
<sequence length="94" mass="10530">MTKFLTILFVSSLVLVSCKEDEPSVCDGLSQKDAEAYYNIAMQFSNNPTRANCNTLKSASYNLIKKFEKCDQATKDQIAQLTAAWDNVDCSYID</sequence>
<gene>
    <name evidence="1" type="ORF">NF867_18220</name>
</gene>
<dbReference type="RefSeq" id="WP_252589839.1">
    <property type="nucleotide sequence ID" value="NZ_JAMWYS010000062.1"/>
</dbReference>
<dbReference type="AlphaFoldDB" id="A0A9X2JFA7"/>
<dbReference type="EMBL" id="JAMWYS010000062">
    <property type="protein sequence ID" value="MCO4294805.1"/>
    <property type="molecule type" value="Genomic_DNA"/>
</dbReference>
<reference evidence="1" key="1">
    <citation type="submission" date="2022-06" db="EMBL/GenBank/DDBJ databases">
        <title>Solitalea sp. MAHUQ-68 isolated from rhizospheric soil.</title>
        <authorList>
            <person name="Huq M.A."/>
        </authorList>
    </citation>
    <scope>NUCLEOTIDE SEQUENCE</scope>
    <source>
        <strain evidence="1">MAHUQ-68</strain>
    </source>
</reference>